<name>A0AAV3YRY3_9GAST</name>
<dbReference type="EMBL" id="BLXT01001969">
    <property type="protein sequence ID" value="GFN89900.1"/>
    <property type="molecule type" value="Genomic_DNA"/>
</dbReference>
<protein>
    <submittedName>
        <fullName evidence="2">Uncharacterized protein</fullName>
    </submittedName>
</protein>
<evidence type="ECO:0000313" key="2">
    <source>
        <dbReference type="EMBL" id="GFN89900.1"/>
    </source>
</evidence>
<organism evidence="2 3">
    <name type="scientific">Plakobranchus ocellatus</name>
    <dbReference type="NCBI Taxonomy" id="259542"/>
    <lineage>
        <taxon>Eukaryota</taxon>
        <taxon>Metazoa</taxon>
        <taxon>Spiralia</taxon>
        <taxon>Lophotrochozoa</taxon>
        <taxon>Mollusca</taxon>
        <taxon>Gastropoda</taxon>
        <taxon>Heterobranchia</taxon>
        <taxon>Euthyneura</taxon>
        <taxon>Panpulmonata</taxon>
        <taxon>Sacoglossa</taxon>
        <taxon>Placobranchoidea</taxon>
        <taxon>Plakobranchidae</taxon>
        <taxon>Plakobranchus</taxon>
    </lineage>
</organism>
<keyword evidence="3" id="KW-1185">Reference proteome</keyword>
<gene>
    <name evidence="2" type="ORF">PoB_001640600</name>
</gene>
<feature type="compositionally biased region" description="Gly residues" evidence="1">
    <location>
        <begin position="93"/>
        <end position="102"/>
    </location>
</feature>
<evidence type="ECO:0000313" key="3">
    <source>
        <dbReference type="Proteomes" id="UP000735302"/>
    </source>
</evidence>
<dbReference type="Proteomes" id="UP000735302">
    <property type="component" value="Unassembled WGS sequence"/>
</dbReference>
<evidence type="ECO:0000256" key="1">
    <source>
        <dbReference type="SAM" id="MobiDB-lite"/>
    </source>
</evidence>
<accession>A0AAV3YRY3</accession>
<dbReference type="AlphaFoldDB" id="A0AAV3YRY3"/>
<proteinExistence type="predicted"/>
<feature type="region of interest" description="Disordered" evidence="1">
    <location>
        <begin position="82"/>
        <end position="109"/>
    </location>
</feature>
<reference evidence="2 3" key="1">
    <citation type="journal article" date="2021" name="Elife">
        <title>Chloroplast acquisition without the gene transfer in kleptoplastic sea slugs, Plakobranchus ocellatus.</title>
        <authorList>
            <person name="Maeda T."/>
            <person name="Takahashi S."/>
            <person name="Yoshida T."/>
            <person name="Shimamura S."/>
            <person name="Takaki Y."/>
            <person name="Nagai Y."/>
            <person name="Toyoda A."/>
            <person name="Suzuki Y."/>
            <person name="Arimoto A."/>
            <person name="Ishii H."/>
            <person name="Satoh N."/>
            <person name="Nishiyama T."/>
            <person name="Hasebe M."/>
            <person name="Maruyama T."/>
            <person name="Minagawa J."/>
            <person name="Obokata J."/>
            <person name="Shigenobu S."/>
        </authorList>
    </citation>
    <scope>NUCLEOTIDE SEQUENCE [LARGE SCALE GENOMIC DNA]</scope>
</reference>
<sequence length="135" mass="14100">MATSNPKLFVSTRSRVRSSSLILSAKQRSIEKSSLGNSDGGLVARAIHSPDVILQVPQSVATAENKPSRQVELLPQCIASPQQGDLRLSGPPSGQGAGGGARTGDRRVSADLRADSLATVPSTPLTFSVVQLRNL</sequence>
<comment type="caution">
    <text evidence="2">The sequence shown here is derived from an EMBL/GenBank/DDBJ whole genome shotgun (WGS) entry which is preliminary data.</text>
</comment>